<keyword evidence="3" id="KW-1185">Reference proteome</keyword>
<dbReference type="AlphaFoldDB" id="A0A0R3Q2X9"/>
<organism evidence="4">
    <name type="scientific">Brugia timori</name>
    <dbReference type="NCBI Taxonomy" id="42155"/>
    <lineage>
        <taxon>Eukaryota</taxon>
        <taxon>Metazoa</taxon>
        <taxon>Ecdysozoa</taxon>
        <taxon>Nematoda</taxon>
        <taxon>Chromadorea</taxon>
        <taxon>Rhabditida</taxon>
        <taxon>Spirurina</taxon>
        <taxon>Spiruromorpha</taxon>
        <taxon>Filarioidea</taxon>
        <taxon>Onchocercidae</taxon>
        <taxon>Brugia</taxon>
    </lineage>
</organism>
<dbReference type="WBParaSite" id="BTMF_0000032001-mRNA-1">
    <property type="protein sequence ID" value="BTMF_0000032001-mRNA-1"/>
    <property type="gene ID" value="BTMF_0000032001"/>
</dbReference>
<accession>A0A0R3Q2X9</accession>
<dbReference type="Proteomes" id="UP000280834">
    <property type="component" value="Unassembled WGS sequence"/>
</dbReference>
<feature type="compositionally biased region" description="Low complexity" evidence="1">
    <location>
        <begin position="53"/>
        <end position="66"/>
    </location>
</feature>
<gene>
    <name evidence="2" type="ORF">BTMF_LOCUS11</name>
</gene>
<evidence type="ECO:0000256" key="1">
    <source>
        <dbReference type="SAM" id="MobiDB-lite"/>
    </source>
</evidence>
<reference evidence="2 3" key="2">
    <citation type="submission" date="2018-11" db="EMBL/GenBank/DDBJ databases">
        <authorList>
            <consortium name="Pathogen Informatics"/>
        </authorList>
    </citation>
    <scope>NUCLEOTIDE SEQUENCE [LARGE SCALE GENOMIC DNA]</scope>
</reference>
<name>A0A0R3Q2X9_9BILA</name>
<reference evidence="4" key="1">
    <citation type="submission" date="2017-02" db="UniProtKB">
        <authorList>
            <consortium name="WormBaseParasite"/>
        </authorList>
    </citation>
    <scope>IDENTIFICATION</scope>
</reference>
<dbReference type="EMBL" id="UZAG01000001">
    <property type="protein sequence ID" value="VDO06504.1"/>
    <property type="molecule type" value="Genomic_DNA"/>
</dbReference>
<protein>
    <submittedName>
        <fullName evidence="4">HYPK_UBA domain-containing protein</fullName>
    </submittedName>
</protein>
<evidence type="ECO:0000313" key="2">
    <source>
        <dbReference type="EMBL" id="VDO06504.1"/>
    </source>
</evidence>
<feature type="compositionally biased region" description="Polar residues" evidence="1">
    <location>
        <begin position="72"/>
        <end position="81"/>
    </location>
</feature>
<feature type="region of interest" description="Disordered" evidence="1">
    <location>
        <begin position="32"/>
        <end position="85"/>
    </location>
</feature>
<proteinExistence type="predicted"/>
<sequence>MSLEQALNENTAAINALIAALKSVPAVTVTTPAAETAAEPAKENKAGKSVQKQEQAASTQHTATAAVEDAASNKQSNSDITHNAAVSDAKQQVEIPYAEVSAAVVALAKKDRPAAVALLEEFGATKLPDVPKEKHAELMERARALIGG</sequence>
<evidence type="ECO:0000313" key="4">
    <source>
        <dbReference type="WBParaSite" id="BTMF_0000032001-mRNA-1"/>
    </source>
</evidence>
<evidence type="ECO:0000313" key="3">
    <source>
        <dbReference type="Proteomes" id="UP000280834"/>
    </source>
</evidence>